<organism evidence="2 3">
    <name type="scientific">Paenibacillus chitinolyticus</name>
    <dbReference type="NCBI Taxonomy" id="79263"/>
    <lineage>
        <taxon>Bacteria</taxon>
        <taxon>Bacillati</taxon>
        <taxon>Bacillota</taxon>
        <taxon>Bacilli</taxon>
        <taxon>Bacillales</taxon>
        <taxon>Paenibacillaceae</taxon>
        <taxon>Paenibacillus</taxon>
    </lineage>
</organism>
<reference evidence="2 3" key="1">
    <citation type="submission" date="2022-05" db="EMBL/GenBank/DDBJ databases">
        <title>Genome Sequencing of Bee-Associated Microbes.</title>
        <authorList>
            <person name="Dunlap C."/>
        </authorList>
    </citation>
    <scope>NUCLEOTIDE SEQUENCE [LARGE SCALE GENOMIC DNA]</scope>
    <source>
        <strain evidence="2 3">NRRL B-23120</strain>
    </source>
</reference>
<keyword evidence="3" id="KW-1185">Reference proteome</keyword>
<sequence>MDAQSPQLSGAEKTAENPTDPPQAPTADTGRDRMEEITLLNLSNVFMEAGQAV</sequence>
<evidence type="ECO:0000313" key="2">
    <source>
        <dbReference type="EMBL" id="MCY9596472.1"/>
    </source>
</evidence>
<name>A0ABT4FD89_9BACL</name>
<comment type="caution">
    <text evidence="2">The sequence shown here is derived from an EMBL/GenBank/DDBJ whole genome shotgun (WGS) entry which is preliminary data.</text>
</comment>
<accession>A0ABT4FD89</accession>
<dbReference type="EMBL" id="JAMDMJ010000013">
    <property type="protein sequence ID" value="MCY9596472.1"/>
    <property type="molecule type" value="Genomic_DNA"/>
</dbReference>
<dbReference type="RefSeq" id="WP_164977140.1">
    <property type="nucleotide sequence ID" value="NZ_CP026520.1"/>
</dbReference>
<dbReference type="GeneID" id="95379033"/>
<protein>
    <submittedName>
        <fullName evidence="2">Uncharacterized protein</fullName>
    </submittedName>
</protein>
<proteinExistence type="predicted"/>
<dbReference type="Proteomes" id="UP001527202">
    <property type="component" value="Unassembled WGS sequence"/>
</dbReference>
<evidence type="ECO:0000256" key="1">
    <source>
        <dbReference type="SAM" id="MobiDB-lite"/>
    </source>
</evidence>
<gene>
    <name evidence="2" type="ORF">M5X16_11885</name>
</gene>
<feature type="region of interest" description="Disordered" evidence="1">
    <location>
        <begin position="1"/>
        <end position="34"/>
    </location>
</feature>
<evidence type="ECO:0000313" key="3">
    <source>
        <dbReference type="Proteomes" id="UP001527202"/>
    </source>
</evidence>